<evidence type="ECO:0000313" key="2">
    <source>
        <dbReference type="Proteomes" id="UP000728185"/>
    </source>
</evidence>
<proteinExistence type="predicted"/>
<dbReference type="EMBL" id="LUCM01004841">
    <property type="protein sequence ID" value="KAA0193742.1"/>
    <property type="molecule type" value="Genomic_DNA"/>
</dbReference>
<dbReference type="OrthoDB" id="5841748at2759"/>
<protein>
    <submittedName>
        <fullName evidence="1">NAALADASE L peptidase (M28 family)</fullName>
    </submittedName>
</protein>
<dbReference type="PANTHER" id="PTHR10404">
    <property type="entry name" value="N-ACETYLATED-ALPHA-LINKED ACIDIC DIPEPTIDASE"/>
    <property type="match status" value="1"/>
</dbReference>
<dbReference type="SUPFAM" id="SSF53187">
    <property type="entry name" value="Zn-dependent exopeptidases"/>
    <property type="match status" value="1"/>
</dbReference>
<dbReference type="AlphaFoldDB" id="A0A8E0VM96"/>
<name>A0A8E0VM96_9TREM</name>
<dbReference type="InterPro" id="IPR046450">
    <property type="entry name" value="PA_dom_sf"/>
</dbReference>
<comment type="caution">
    <text evidence="1">The sequence shown here is derived from an EMBL/GenBank/DDBJ whole genome shotgun (WGS) entry which is preliminary data.</text>
</comment>
<dbReference type="PANTHER" id="PTHR10404:SF46">
    <property type="entry name" value="VACUOLAR PROTEIN SORTING-ASSOCIATED PROTEIN 70"/>
    <property type="match status" value="1"/>
</dbReference>
<dbReference type="GO" id="GO:0004180">
    <property type="term" value="F:carboxypeptidase activity"/>
    <property type="evidence" value="ECO:0007669"/>
    <property type="project" value="TreeGrafter"/>
</dbReference>
<dbReference type="InterPro" id="IPR039373">
    <property type="entry name" value="Peptidase_M28B"/>
</dbReference>
<dbReference type="SUPFAM" id="SSF52025">
    <property type="entry name" value="PA domain"/>
    <property type="match status" value="1"/>
</dbReference>
<sequence length="275" mass="29453">MSGDYSNWKILARQLMEEVSAEFMVNTLEKIAGGEAHATGSAANYSLVEWLATTWKEWGIPIVKEQEFFATIPMAPAEDLPPNEVILIEIGADLNENKESEFRQCNQTSIAGSSGGPNKPPSTCSPYQAYSKSGTATGLYVFVNYSRPQDLIEFDRAHGRVEGVPSLLCDPRLIAVARLSQGTRQSKVNSLLSHCSCGPDGTAIQGHHPAALILYPDPVDVIPASQSVYPDGIGLPGDASVFGHVCMSLIGGGDPCTPFLPSSGELFLCVHACIR</sequence>
<dbReference type="Proteomes" id="UP000728185">
    <property type="component" value="Unassembled WGS sequence"/>
</dbReference>
<organism evidence="1 2">
    <name type="scientific">Fasciolopsis buskii</name>
    <dbReference type="NCBI Taxonomy" id="27845"/>
    <lineage>
        <taxon>Eukaryota</taxon>
        <taxon>Metazoa</taxon>
        <taxon>Spiralia</taxon>
        <taxon>Lophotrochozoa</taxon>
        <taxon>Platyhelminthes</taxon>
        <taxon>Trematoda</taxon>
        <taxon>Digenea</taxon>
        <taxon>Plagiorchiida</taxon>
        <taxon>Echinostomata</taxon>
        <taxon>Echinostomatoidea</taxon>
        <taxon>Fasciolidae</taxon>
        <taxon>Fasciolopsis</taxon>
    </lineage>
</organism>
<dbReference type="Gene3D" id="3.40.630.10">
    <property type="entry name" value="Zn peptidases"/>
    <property type="match status" value="1"/>
</dbReference>
<gene>
    <name evidence="1" type="ORF">FBUS_09454</name>
</gene>
<keyword evidence="2" id="KW-1185">Reference proteome</keyword>
<reference evidence="1" key="1">
    <citation type="submission" date="2019-05" db="EMBL/GenBank/DDBJ databases">
        <title>Annotation for the trematode Fasciolopsis buski.</title>
        <authorList>
            <person name="Choi Y.-J."/>
        </authorList>
    </citation>
    <scope>NUCLEOTIDE SEQUENCE</scope>
    <source>
        <strain evidence="1">HT</strain>
        <tissue evidence="1">Whole worm</tissue>
    </source>
</reference>
<dbReference type="Gene3D" id="3.50.30.30">
    <property type="match status" value="1"/>
</dbReference>
<accession>A0A8E0VM96</accession>
<evidence type="ECO:0000313" key="1">
    <source>
        <dbReference type="EMBL" id="KAA0193742.1"/>
    </source>
</evidence>